<dbReference type="RefSeq" id="WP_376847707.1">
    <property type="nucleotide sequence ID" value="NZ_JBHSFW010000038.1"/>
</dbReference>
<accession>A0ABV9GTH2</accession>
<dbReference type="EMBL" id="JBHSFW010000038">
    <property type="protein sequence ID" value="MFC4620595.1"/>
    <property type="molecule type" value="Genomic_DNA"/>
</dbReference>
<sequence length="494" mass="57056">MLPFAKTHEDYQRFVLDKLQYYYSEGGLTLLARDWPIMTKCWITDLSSTIDLVEPTYGKRGPRGTDPACLLRSYLVMLLTHPTSSIDKWVDELRRVPLYAIISGFEPGCTPGVGTFYDFFRRLWNLETPNVRKHQQRKKRKPKKGKKKGDKAPTTSPGKVKRLLKRFMRFGSSRKSQPFDKLFDLFQSQFLTFSAKLGLLGDLDHLNIAGDGTPIVTSVYSRSRSLCDCRAQGLRECDHPRFYSQPDCDFGWDSAREKYFSGYHLYQFTASDSQYDLPLFPRLHPASRHDAISFAVSFVEFSQRSTLGTVDKVILDAAHDAGAIYDFLIHHHHEPIIDLNSRTNASVKKGDIEISSKGIPICPAGLEMKSNGFDQARYRHKWRCPLASGTKISCENPCSTAKYGRTFYTNSKDNPRLFPKIARNTEQWKKIFNTRTSVERTNKREKIDYHLEAGNHRSSMLWYIRIYGIMMCQHMDAWYLHLKDEFDIKKIIFG</sequence>
<proteinExistence type="predicted"/>
<keyword evidence="3" id="KW-1185">Reference proteome</keyword>
<evidence type="ECO:0000313" key="3">
    <source>
        <dbReference type="Proteomes" id="UP001596022"/>
    </source>
</evidence>
<evidence type="ECO:0000313" key="2">
    <source>
        <dbReference type="EMBL" id="MFC4620595.1"/>
    </source>
</evidence>
<evidence type="ECO:0000256" key="1">
    <source>
        <dbReference type="SAM" id="MobiDB-lite"/>
    </source>
</evidence>
<reference evidence="3" key="1">
    <citation type="journal article" date="2019" name="Int. J. Syst. Evol. Microbiol.">
        <title>The Global Catalogue of Microorganisms (GCM) 10K type strain sequencing project: providing services to taxonomists for standard genome sequencing and annotation.</title>
        <authorList>
            <consortium name="The Broad Institute Genomics Platform"/>
            <consortium name="The Broad Institute Genome Sequencing Center for Infectious Disease"/>
            <person name="Wu L."/>
            <person name="Ma J."/>
        </authorList>
    </citation>
    <scope>NUCLEOTIDE SEQUENCE [LARGE SCALE GENOMIC DNA]</scope>
    <source>
        <strain evidence="3">CGMCC 1.16306</strain>
    </source>
</reference>
<feature type="compositionally biased region" description="Basic residues" evidence="1">
    <location>
        <begin position="131"/>
        <end position="149"/>
    </location>
</feature>
<feature type="region of interest" description="Disordered" evidence="1">
    <location>
        <begin position="131"/>
        <end position="157"/>
    </location>
</feature>
<dbReference type="Proteomes" id="UP001596022">
    <property type="component" value="Unassembled WGS sequence"/>
</dbReference>
<protein>
    <submittedName>
        <fullName evidence="2">Transposase</fullName>
    </submittedName>
</protein>
<comment type="caution">
    <text evidence="2">The sequence shown here is derived from an EMBL/GenBank/DDBJ whole genome shotgun (WGS) entry which is preliminary data.</text>
</comment>
<name>A0ABV9GTH2_9BACL</name>
<organism evidence="2 3">
    <name type="scientific">Camelliibacillus cellulosilyticus</name>
    <dbReference type="NCBI Taxonomy" id="2174486"/>
    <lineage>
        <taxon>Bacteria</taxon>
        <taxon>Bacillati</taxon>
        <taxon>Bacillota</taxon>
        <taxon>Bacilli</taxon>
        <taxon>Bacillales</taxon>
        <taxon>Sporolactobacillaceae</taxon>
        <taxon>Camelliibacillus</taxon>
    </lineage>
</organism>
<gene>
    <name evidence="2" type="ORF">ACFO4N_18065</name>
</gene>